<accession>A0A0M5IIU9</accession>
<gene>
    <name evidence="1" type="ORF">CDES_05710</name>
</gene>
<dbReference type="KEGG" id="cdx:CDES_05710"/>
<dbReference type="OrthoDB" id="4412414at2"/>
<name>A0A0M5IIU9_9CORY</name>
<dbReference type="Proteomes" id="UP000068067">
    <property type="component" value="Chromosome"/>
</dbReference>
<evidence type="ECO:0008006" key="3">
    <source>
        <dbReference type="Google" id="ProtNLM"/>
    </source>
</evidence>
<evidence type="ECO:0000313" key="2">
    <source>
        <dbReference type="Proteomes" id="UP000068067"/>
    </source>
</evidence>
<dbReference type="STRING" id="931089.CDES_05710"/>
<dbReference type="AlphaFoldDB" id="A0A0M5IIU9"/>
<keyword evidence="2" id="KW-1185">Reference proteome</keyword>
<protein>
    <recommendedName>
        <fullName evidence="3">DUF35 domain-containing protein</fullName>
    </recommendedName>
</protein>
<sequence>MAAEILTYTIIRTPPEGFDGAPYCVAIVDNNGTKETVRVSGYEDGLEISVGDAVVALPEPDQFGATFALDK</sequence>
<dbReference type="PATRIC" id="fig|931089.4.peg.1160"/>
<evidence type="ECO:0000313" key="1">
    <source>
        <dbReference type="EMBL" id="ALC05574.1"/>
    </source>
</evidence>
<dbReference type="EMBL" id="CP009220">
    <property type="protein sequence ID" value="ALC05574.1"/>
    <property type="molecule type" value="Genomic_DNA"/>
</dbReference>
<organism evidence="1 2">
    <name type="scientific">Corynebacterium deserti GIMN1.010</name>
    <dbReference type="NCBI Taxonomy" id="931089"/>
    <lineage>
        <taxon>Bacteria</taxon>
        <taxon>Bacillati</taxon>
        <taxon>Actinomycetota</taxon>
        <taxon>Actinomycetes</taxon>
        <taxon>Mycobacteriales</taxon>
        <taxon>Corynebacteriaceae</taxon>
        <taxon>Corynebacterium</taxon>
    </lineage>
</organism>
<proteinExistence type="predicted"/>
<dbReference type="RefSeq" id="WP_053544628.1">
    <property type="nucleotide sequence ID" value="NZ_CP009220.1"/>
</dbReference>
<reference evidence="1 2" key="1">
    <citation type="submission" date="2014-08" db="EMBL/GenBank/DDBJ databases">
        <title>Complete genome sequence of Corynebacterium deserti GIMN1.010 (=DSM 45689), isolated from desert sand in western China.</title>
        <authorList>
            <person name="Ruckert C."/>
            <person name="Albersmeier A."/>
            <person name="Kalinowski J."/>
        </authorList>
    </citation>
    <scope>NUCLEOTIDE SEQUENCE [LARGE SCALE GENOMIC DNA]</scope>
    <source>
        <strain evidence="1 2">GIMN1.010</strain>
    </source>
</reference>